<proteinExistence type="predicted"/>
<accession>A0A8S9GW16</accession>
<dbReference type="SUPFAM" id="SSF50249">
    <property type="entry name" value="Nucleic acid-binding proteins"/>
    <property type="match status" value="1"/>
</dbReference>
<comment type="caution">
    <text evidence="1">The sequence shown here is derived from an EMBL/GenBank/DDBJ whole genome shotgun (WGS) entry which is preliminary data.</text>
</comment>
<sequence length="125" mass="14239">MSHLRRKLTTLVFIDDIKLGNNSYKLKVQVMKLWKLWRSKKVVSIEMVLEDATIVHVGALTEIYAKGNQTNKLNVILRDETASNLTCTLRGDYGKQVIHYVEENNNSIVVCVGCFACVTEYKGIF</sequence>
<dbReference type="InterPro" id="IPR012340">
    <property type="entry name" value="NA-bd_OB-fold"/>
</dbReference>
<dbReference type="CDD" id="cd04481">
    <property type="entry name" value="RPA1_DBD_B_like"/>
    <property type="match status" value="1"/>
</dbReference>
<name>A0A8S9GW16_BRACR</name>
<organism evidence="1">
    <name type="scientific">Brassica cretica</name>
    <name type="common">Mustard</name>
    <dbReference type="NCBI Taxonomy" id="69181"/>
    <lineage>
        <taxon>Eukaryota</taxon>
        <taxon>Viridiplantae</taxon>
        <taxon>Streptophyta</taxon>
        <taxon>Embryophyta</taxon>
        <taxon>Tracheophyta</taxon>
        <taxon>Spermatophyta</taxon>
        <taxon>Magnoliopsida</taxon>
        <taxon>eudicotyledons</taxon>
        <taxon>Gunneridae</taxon>
        <taxon>Pentapetalae</taxon>
        <taxon>rosids</taxon>
        <taxon>malvids</taxon>
        <taxon>Brassicales</taxon>
        <taxon>Brassicaceae</taxon>
        <taxon>Brassiceae</taxon>
        <taxon>Brassica</taxon>
    </lineage>
</organism>
<evidence type="ECO:0000313" key="1">
    <source>
        <dbReference type="EMBL" id="KAF2548227.1"/>
    </source>
</evidence>
<gene>
    <name evidence="1" type="ORF">F2Q70_00020120</name>
</gene>
<reference evidence="1" key="1">
    <citation type="submission" date="2019-12" db="EMBL/GenBank/DDBJ databases">
        <title>Genome sequencing and annotation of Brassica cretica.</title>
        <authorList>
            <person name="Studholme D.J."/>
            <person name="Sarris P.F."/>
        </authorList>
    </citation>
    <scope>NUCLEOTIDE SEQUENCE</scope>
    <source>
        <strain evidence="1">PFS-102/07</strain>
        <tissue evidence="1">Leaf</tissue>
    </source>
</reference>
<dbReference type="Gene3D" id="2.40.50.140">
    <property type="entry name" value="Nucleic acid-binding proteins"/>
    <property type="match status" value="1"/>
</dbReference>
<protein>
    <recommendedName>
        <fullName evidence="2">DUF223 domain-containing protein</fullName>
    </recommendedName>
</protein>
<dbReference type="EMBL" id="QGKY02001925">
    <property type="protein sequence ID" value="KAF2548227.1"/>
    <property type="molecule type" value="Genomic_DNA"/>
</dbReference>
<dbReference type="AlphaFoldDB" id="A0A8S9GW16"/>
<evidence type="ECO:0008006" key="2">
    <source>
        <dbReference type="Google" id="ProtNLM"/>
    </source>
</evidence>